<name>A0A6A6G4M6_9PEZI</name>
<gene>
    <name evidence="1" type="ORF">BDZ85DRAFT_266764</name>
</gene>
<dbReference type="AlphaFoldDB" id="A0A6A6G4M6"/>
<sequence length="160" mass="18506">MMPHRIIFRDARDCSRSTVRSRAVEDVCKHSRSKLSSIFGKRCVLSDVLQRNDRHVRDDITSQYNYKPPQTHHVCQVSVFEGRPDMSPVQLARVSDPRTGLSKYPCSFDVIVISSSKPIELSRHRRRQGDSSLCRFCSRLLQRLTPPSRGGPMQTFKHFY</sequence>
<evidence type="ECO:0000313" key="2">
    <source>
        <dbReference type="Proteomes" id="UP000799538"/>
    </source>
</evidence>
<dbReference type="Proteomes" id="UP000799538">
    <property type="component" value="Unassembled WGS sequence"/>
</dbReference>
<keyword evidence="2" id="KW-1185">Reference proteome</keyword>
<proteinExistence type="predicted"/>
<organism evidence="1 2">
    <name type="scientific">Elsinoe ampelina</name>
    <dbReference type="NCBI Taxonomy" id="302913"/>
    <lineage>
        <taxon>Eukaryota</taxon>
        <taxon>Fungi</taxon>
        <taxon>Dikarya</taxon>
        <taxon>Ascomycota</taxon>
        <taxon>Pezizomycotina</taxon>
        <taxon>Dothideomycetes</taxon>
        <taxon>Dothideomycetidae</taxon>
        <taxon>Myriangiales</taxon>
        <taxon>Elsinoaceae</taxon>
        <taxon>Elsinoe</taxon>
    </lineage>
</organism>
<reference evidence="2" key="1">
    <citation type="journal article" date="2020" name="Stud. Mycol.">
        <title>101 Dothideomycetes genomes: A test case for predicting lifestyles and emergence of pathogens.</title>
        <authorList>
            <person name="Haridas S."/>
            <person name="Albert R."/>
            <person name="Binder M."/>
            <person name="Bloem J."/>
            <person name="LaButti K."/>
            <person name="Salamov A."/>
            <person name="Andreopoulos B."/>
            <person name="Baker S."/>
            <person name="Barry K."/>
            <person name="Bills G."/>
            <person name="Bluhm B."/>
            <person name="Cannon C."/>
            <person name="Castanera R."/>
            <person name="Culley D."/>
            <person name="Daum C."/>
            <person name="Ezra D."/>
            <person name="Gonzalez J."/>
            <person name="Henrissat B."/>
            <person name="Kuo A."/>
            <person name="Liang C."/>
            <person name="Lipzen A."/>
            <person name="Lutzoni F."/>
            <person name="Magnuson J."/>
            <person name="Mondo S."/>
            <person name="Nolan M."/>
            <person name="Ohm R."/>
            <person name="Pangilinan J."/>
            <person name="Park H.-J."/>
            <person name="Ramirez L."/>
            <person name="Alfaro M."/>
            <person name="Sun H."/>
            <person name="Tritt A."/>
            <person name="Yoshinaga Y."/>
            <person name="Zwiers L.-H."/>
            <person name="Turgeon B."/>
            <person name="Goodwin S."/>
            <person name="Spatafora J."/>
            <person name="Crous P."/>
            <person name="Grigoriev I."/>
        </authorList>
    </citation>
    <scope>NUCLEOTIDE SEQUENCE [LARGE SCALE GENOMIC DNA]</scope>
    <source>
        <strain evidence="2">CECT 20119</strain>
    </source>
</reference>
<dbReference type="EMBL" id="ML992512">
    <property type="protein sequence ID" value="KAF2220539.1"/>
    <property type="molecule type" value="Genomic_DNA"/>
</dbReference>
<evidence type="ECO:0000313" key="1">
    <source>
        <dbReference type="EMBL" id="KAF2220539.1"/>
    </source>
</evidence>
<protein>
    <submittedName>
        <fullName evidence="1">Uncharacterized protein</fullName>
    </submittedName>
</protein>
<accession>A0A6A6G4M6</accession>